<keyword evidence="4 5" id="KW-0269">Exonuclease</keyword>
<evidence type="ECO:0000256" key="3">
    <source>
        <dbReference type="ARBA" id="ARBA00022801"/>
    </source>
</evidence>
<organism evidence="9 10">
    <name type="scientific">Gracilibacillus salinarum</name>
    <dbReference type="NCBI Taxonomy" id="2932255"/>
    <lineage>
        <taxon>Bacteria</taxon>
        <taxon>Bacillati</taxon>
        <taxon>Bacillota</taxon>
        <taxon>Bacilli</taxon>
        <taxon>Bacillales</taxon>
        <taxon>Bacillaceae</taxon>
        <taxon>Gracilibacillus</taxon>
    </lineage>
</organism>
<dbReference type="EC" id="3.1.11.6" evidence="5"/>
<gene>
    <name evidence="5 9" type="primary">xseA</name>
    <name evidence="9" type="ORF">MUN87_03435</name>
</gene>
<dbReference type="InterPro" id="IPR025824">
    <property type="entry name" value="OB-fold_nuc-bd_dom"/>
</dbReference>
<dbReference type="CDD" id="cd04489">
    <property type="entry name" value="ExoVII_LU_OBF"/>
    <property type="match status" value="1"/>
</dbReference>
<sequence length="447" mass="51431">MEDKYLSVTALTKYIKKKFDVDQHLNHILLRGEISNYKHHSRGHMYLTIKDEQTSIRAVMFQRQNQSLKFRPEDGMKVLITGHVSVFESQGQYQLYIQEMEPDGIGALYLAFEQLKEKLTKEGLFDPAYKKVLPTYPTKIAVLTSPTGAAIRDILTTLERRYPIASVLIIPVLVQGKQAAASIVSAIEQANELADIDVIIMGRGGGSLEELWSFNEEEVARAIFHSTVPIISAVGHETDITISDMVADLRAATPTAAAELAVPSQNELLERIQKMNQAMQTTIHHQIRHLNEKLQRLQGSYVFKYPERLVEEKEQRLDRAVDRISKQLTTINQSKKDQYTYVKQRFTRLPLQRNMDQRHQSILEIKKRMDRAIIQQIDQKKNLFSKHLTQLDLLNPTRIMSRGYSITYNENHDIIRSVQQMKKEDELLIQLADGVVQSKVLQIRKDE</sequence>
<dbReference type="Pfam" id="PF13742">
    <property type="entry name" value="tRNA_anti_2"/>
    <property type="match status" value="1"/>
</dbReference>
<evidence type="ECO:0000313" key="9">
    <source>
        <dbReference type="EMBL" id="UOQ85969.1"/>
    </source>
</evidence>
<comment type="function">
    <text evidence="5">Bidirectionally degrades single-stranded DNA into large acid-insoluble oligonucleotides, which are then degraded further into small acid-soluble oligonucleotides.</text>
</comment>
<accession>A0ABY4GP34</accession>
<dbReference type="InterPro" id="IPR003753">
    <property type="entry name" value="Exonuc_VII_L"/>
</dbReference>
<dbReference type="PANTHER" id="PTHR30008">
    <property type="entry name" value="EXODEOXYRIBONUCLEASE 7 LARGE SUBUNIT"/>
    <property type="match status" value="1"/>
</dbReference>
<dbReference type="InterPro" id="IPR020579">
    <property type="entry name" value="Exonuc_VII_lsu_C"/>
</dbReference>
<dbReference type="EMBL" id="CP095071">
    <property type="protein sequence ID" value="UOQ85969.1"/>
    <property type="molecule type" value="Genomic_DNA"/>
</dbReference>
<dbReference type="NCBIfam" id="TIGR00237">
    <property type="entry name" value="xseA"/>
    <property type="match status" value="1"/>
</dbReference>
<evidence type="ECO:0000259" key="8">
    <source>
        <dbReference type="Pfam" id="PF13742"/>
    </source>
</evidence>
<evidence type="ECO:0000256" key="2">
    <source>
        <dbReference type="ARBA" id="ARBA00022722"/>
    </source>
</evidence>
<keyword evidence="10" id="KW-1185">Reference proteome</keyword>
<dbReference type="Pfam" id="PF02601">
    <property type="entry name" value="Exonuc_VII_L"/>
    <property type="match status" value="1"/>
</dbReference>
<comment type="subcellular location">
    <subcellularLocation>
        <location evidence="5 6">Cytoplasm</location>
    </subcellularLocation>
</comment>
<evidence type="ECO:0000256" key="1">
    <source>
        <dbReference type="ARBA" id="ARBA00022490"/>
    </source>
</evidence>
<evidence type="ECO:0000256" key="6">
    <source>
        <dbReference type="RuleBase" id="RU004355"/>
    </source>
</evidence>
<dbReference type="RefSeq" id="WP_244746267.1">
    <property type="nucleotide sequence ID" value="NZ_CP095071.1"/>
</dbReference>
<comment type="similarity">
    <text evidence="5 6">Belongs to the XseA family.</text>
</comment>
<protein>
    <recommendedName>
        <fullName evidence="5">Exodeoxyribonuclease 7 large subunit</fullName>
        <ecNumber evidence="5">3.1.11.6</ecNumber>
    </recommendedName>
    <alternativeName>
        <fullName evidence="5">Exodeoxyribonuclease VII large subunit</fullName>
        <shortName evidence="5">Exonuclease VII large subunit</shortName>
    </alternativeName>
</protein>
<evidence type="ECO:0000259" key="7">
    <source>
        <dbReference type="Pfam" id="PF02601"/>
    </source>
</evidence>
<dbReference type="Proteomes" id="UP000831537">
    <property type="component" value="Chromosome"/>
</dbReference>
<proteinExistence type="inferred from homology"/>
<comment type="catalytic activity">
    <reaction evidence="5 6">
        <text>Exonucleolytic cleavage in either 5'- to 3'- or 3'- to 5'-direction to yield nucleoside 5'-phosphates.</text>
        <dbReference type="EC" id="3.1.11.6"/>
    </reaction>
</comment>
<evidence type="ECO:0000313" key="10">
    <source>
        <dbReference type="Proteomes" id="UP000831537"/>
    </source>
</evidence>
<reference evidence="9 10" key="1">
    <citation type="submission" date="2022-04" db="EMBL/GenBank/DDBJ databases">
        <title>Gracilibacillus sp. isolated from saltern.</title>
        <authorList>
            <person name="Won M."/>
            <person name="Lee C.-M."/>
            <person name="Woen H.-Y."/>
            <person name="Kwon S.-W."/>
        </authorList>
    </citation>
    <scope>NUCLEOTIDE SEQUENCE [LARGE SCALE GENOMIC DNA]</scope>
    <source>
        <strain evidence="9 10">SSPM10-3</strain>
    </source>
</reference>
<dbReference type="HAMAP" id="MF_00378">
    <property type="entry name" value="Exonuc_7_L"/>
    <property type="match status" value="1"/>
</dbReference>
<feature type="domain" description="OB-fold nucleic acid binding" evidence="8">
    <location>
        <begin position="6"/>
        <end position="101"/>
    </location>
</feature>
<evidence type="ECO:0000256" key="4">
    <source>
        <dbReference type="ARBA" id="ARBA00022839"/>
    </source>
</evidence>
<dbReference type="PANTHER" id="PTHR30008:SF0">
    <property type="entry name" value="EXODEOXYRIBONUCLEASE 7 LARGE SUBUNIT"/>
    <property type="match status" value="1"/>
</dbReference>
<keyword evidence="2 5" id="KW-0540">Nuclease</keyword>
<keyword evidence="1 5" id="KW-0963">Cytoplasm</keyword>
<keyword evidence="3 5" id="KW-0378">Hydrolase</keyword>
<name>A0ABY4GP34_9BACI</name>
<evidence type="ECO:0000256" key="5">
    <source>
        <dbReference type="HAMAP-Rule" id="MF_00378"/>
    </source>
</evidence>
<dbReference type="GO" id="GO:0008855">
    <property type="term" value="F:exodeoxyribonuclease VII activity"/>
    <property type="evidence" value="ECO:0007669"/>
    <property type="project" value="UniProtKB-EC"/>
</dbReference>
<feature type="domain" description="Exonuclease VII large subunit C-terminal" evidence="7">
    <location>
        <begin position="124"/>
        <end position="438"/>
    </location>
</feature>
<comment type="subunit">
    <text evidence="5">Heterooligomer composed of large and small subunits.</text>
</comment>